<dbReference type="Proteomes" id="UP000041254">
    <property type="component" value="Unassembled WGS sequence"/>
</dbReference>
<feature type="compositionally biased region" description="Low complexity" evidence="1">
    <location>
        <begin position="308"/>
        <end position="317"/>
    </location>
</feature>
<feature type="compositionally biased region" description="Basic residues" evidence="1">
    <location>
        <begin position="195"/>
        <end position="205"/>
    </location>
</feature>
<evidence type="ECO:0000313" key="2">
    <source>
        <dbReference type="EMBL" id="CEM33157.1"/>
    </source>
</evidence>
<feature type="region of interest" description="Disordered" evidence="1">
    <location>
        <begin position="1"/>
        <end position="25"/>
    </location>
</feature>
<keyword evidence="3" id="KW-1185">Reference proteome</keyword>
<feature type="compositionally biased region" description="Gly residues" evidence="1">
    <location>
        <begin position="320"/>
        <end position="332"/>
    </location>
</feature>
<gene>
    <name evidence="2" type="ORF">Vbra_22377</name>
</gene>
<dbReference type="VEuPathDB" id="CryptoDB:Vbra_22377"/>
<feature type="compositionally biased region" description="Polar residues" evidence="1">
    <location>
        <begin position="130"/>
        <end position="139"/>
    </location>
</feature>
<dbReference type="EMBL" id="CDMY01000773">
    <property type="protein sequence ID" value="CEM33157.1"/>
    <property type="molecule type" value="Genomic_DNA"/>
</dbReference>
<feature type="compositionally biased region" description="Basic and acidic residues" evidence="1">
    <location>
        <begin position="438"/>
        <end position="450"/>
    </location>
</feature>
<name>A0A0G4GRH2_VITBC</name>
<reference evidence="2 3" key="1">
    <citation type="submission" date="2014-11" db="EMBL/GenBank/DDBJ databases">
        <authorList>
            <person name="Zhu J."/>
            <person name="Qi W."/>
            <person name="Song R."/>
        </authorList>
    </citation>
    <scope>NUCLEOTIDE SEQUENCE [LARGE SCALE GENOMIC DNA]</scope>
</reference>
<feature type="region of interest" description="Disordered" evidence="1">
    <location>
        <begin position="78"/>
        <end position="247"/>
    </location>
</feature>
<sequence length="765" mass="86180">MQKAKQMSAPEREEDVTFPIPLGHSRQGLPWLPKEECYLHDRYTQMVEGEELMPVADRTSEGYKIAVLARELGRAESGISKRISVLRTRPPKNPFGQDEDESTAAGSPEARGRRGSGISGYSPTSPARVVSQQSSQQPITVLPMGPPPPFPEVPERIPYVTNNSKSKHRSASASPATKGYSYRSFNPYAEEQAHKASKRIIRMPLKRNEPRPPQPKPKPKTAGGVSRAPLPPRSGPPQVGNDEKERRSLDKAARLFCRLARKVAVDMAPEPSRSPSREYEEINMVETALRQVKQEEERQARRERKKLQQQQQRQTKQQKGKGGGKGLGGAGGMTKAEEDALAGLMMLSHRAHLKCEIVLPYMPDDYVRCDPDKLDEDKQTHDDQDEADSNLGWLFNPPQPKNHKSSPKKPRKPKPPKSPAMSLPADLPLSELLRRKRSDPERHSRGEGTGRSRLTSYNPTKFDPFHSLPDPELAYLHPTGSEVQSSYSWEQQAKDLETRRREEVERKKQLYGYSKGRLMDLLYIERKSNPKLPKRKAPVEWEAAPNGDQPPAPPSPMPQLDAMQESDFSPMNENGSGDSTAKKRSRDAGFFPASRQQSSETPDDESKESKPSASMDADGEEPASSKAMDRTPTPGLPPVGRKPRWYSRQDCDWLAIGRSRRNIQQRTFNDYETGRAFQFMGRQSSGAARGGEPGKETTTEEEWPAFKKCKYSDPKRDHMKSAYPRLDPLETASREVDLVWLRRMAEERDMDKCHKHKTTTTSGQK</sequence>
<organism evidence="2 3">
    <name type="scientific">Vitrella brassicaformis (strain CCMP3155)</name>
    <dbReference type="NCBI Taxonomy" id="1169540"/>
    <lineage>
        <taxon>Eukaryota</taxon>
        <taxon>Sar</taxon>
        <taxon>Alveolata</taxon>
        <taxon>Colpodellida</taxon>
        <taxon>Vitrellaceae</taxon>
        <taxon>Vitrella</taxon>
    </lineage>
</organism>
<feature type="compositionally biased region" description="Basic and acidic residues" evidence="1">
    <location>
        <begin position="370"/>
        <end position="382"/>
    </location>
</feature>
<feature type="compositionally biased region" description="Basic residues" evidence="1">
    <location>
        <begin position="401"/>
        <end position="415"/>
    </location>
</feature>
<protein>
    <submittedName>
        <fullName evidence="2">Uncharacterized protein</fullName>
    </submittedName>
</protein>
<feature type="region of interest" description="Disordered" evidence="1">
    <location>
        <begin position="525"/>
        <end position="644"/>
    </location>
</feature>
<feature type="region of interest" description="Disordered" evidence="1">
    <location>
        <begin position="681"/>
        <end position="703"/>
    </location>
</feature>
<feature type="compositionally biased region" description="Basic and acidic residues" evidence="1">
    <location>
        <begin position="492"/>
        <end position="508"/>
    </location>
</feature>
<evidence type="ECO:0000313" key="3">
    <source>
        <dbReference type="Proteomes" id="UP000041254"/>
    </source>
</evidence>
<feature type="compositionally biased region" description="Polar residues" evidence="1">
    <location>
        <begin position="481"/>
        <end position="491"/>
    </location>
</feature>
<dbReference type="AlphaFoldDB" id="A0A0G4GRH2"/>
<evidence type="ECO:0000256" key="1">
    <source>
        <dbReference type="SAM" id="MobiDB-lite"/>
    </source>
</evidence>
<feature type="compositionally biased region" description="Polar residues" evidence="1">
    <location>
        <begin position="566"/>
        <end position="579"/>
    </location>
</feature>
<dbReference type="InParanoid" id="A0A0G4GRH2"/>
<accession>A0A0G4GRH2</accession>
<feature type="compositionally biased region" description="Pro residues" evidence="1">
    <location>
        <begin position="548"/>
        <end position="557"/>
    </location>
</feature>
<feature type="region of interest" description="Disordered" evidence="1">
    <location>
        <begin position="471"/>
        <end position="511"/>
    </location>
</feature>
<feature type="region of interest" description="Disordered" evidence="1">
    <location>
        <begin position="293"/>
        <end position="333"/>
    </location>
</feature>
<feature type="region of interest" description="Disordered" evidence="1">
    <location>
        <begin position="370"/>
        <end position="459"/>
    </location>
</feature>
<proteinExistence type="predicted"/>